<dbReference type="OrthoDB" id="448051at2759"/>
<evidence type="ECO:0000256" key="2">
    <source>
        <dbReference type="SAM" id="Phobius"/>
    </source>
</evidence>
<name>A0A8J5K451_HOMAM</name>
<dbReference type="AlphaFoldDB" id="A0A8J5K451"/>
<dbReference type="EMBL" id="JAHLQT010018664">
    <property type="protein sequence ID" value="KAG7168897.1"/>
    <property type="molecule type" value="Genomic_DNA"/>
</dbReference>
<dbReference type="Proteomes" id="UP000747542">
    <property type="component" value="Unassembled WGS sequence"/>
</dbReference>
<comment type="caution">
    <text evidence="3">The sequence shown here is derived from an EMBL/GenBank/DDBJ whole genome shotgun (WGS) entry which is preliminary data.</text>
</comment>
<gene>
    <name evidence="3" type="primary">LDAH-L</name>
    <name evidence="3" type="ORF">Hamer_G011571</name>
</gene>
<protein>
    <submittedName>
        <fullName evidence="3">Lipid droplet-associated hydrolase-like</fullName>
    </submittedName>
</protein>
<proteinExistence type="predicted"/>
<dbReference type="PANTHER" id="PTHR13390">
    <property type="entry name" value="LIPASE"/>
    <property type="match status" value="1"/>
</dbReference>
<feature type="transmembrane region" description="Helical" evidence="2">
    <location>
        <begin position="160"/>
        <end position="181"/>
    </location>
</feature>
<keyword evidence="2" id="KW-0472">Membrane</keyword>
<dbReference type="GO" id="GO:0005811">
    <property type="term" value="C:lipid droplet"/>
    <property type="evidence" value="ECO:0007669"/>
    <property type="project" value="InterPro"/>
</dbReference>
<dbReference type="InterPro" id="IPR019363">
    <property type="entry name" value="LDAH"/>
</dbReference>
<keyword evidence="1 3" id="KW-0378">Hydrolase</keyword>
<dbReference type="GO" id="GO:0019915">
    <property type="term" value="P:lipid storage"/>
    <property type="evidence" value="ECO:0007669"/>
    <property type="project" value="InterPro"/>
</dbReference>
<accession>A0A8J5K451</accession>
<keyword evidence="2" id="KW-0812">Transmembrane</keyword>
<organism evidence="3 4">
    <name type="scientific">Homarus americanus</name>
    <name type="common">American lobster</name>
    <dbReference type="NCBI Taxonomy" id="6706"/>
    <lineage>
        <taxon>Eukaryota</taxon>
        <taxon>Metazoa</taxon>
        <taxon>Ecdysozoa</taxon>
        <taxon>Arthropoda</taxon>
        <taxon>Crustacea</taxon>
        <taxon>Multicrustacea</taxon>
        <taxon>Malacostraca</taxon>
        <taxon>Eumalacostraca</taxon>
        <taxon>Eucarida</taxon>
        <taxon>Decapoda</taxon>
        <taxon>Pleocyemata</taxon>
        <taxon>Astacidea</taxon>
        <taxon>Nephropoidea</taxon>
        <taxon>Nephropidae</taxon>
        <taxon>Homarus</taxon>
    </lineage>
</organism>
<evidence type="ECO:0000313" key="3">
    <source>
        <dbReference type="EMBL" id="KAG7168897.1"/>
    </source>
</evidence>
<sequence length="302" mass="34670">MAASVARHEVLVRGRPTEVLTLGQSINENPENIILIIPGNPGLASYYIRFMETIHASLKSTHALWTVSHAGHCHTSHMTYCPDTIHVYNLEDQIAHKIAFIQDHIPKGAKVTLVGHSIGCQIILRILKYFESNSEVAVVKNYLLFPTVERMKITPNGRRMWPMLCYFRWLVVLLTACLWLLPVRVKERLLKLYFRGRKVADCSFQATIQLFHPKVMQNVLWMAYNELMQVCDVDTVTIDKHKDNIVLYYGATDGWCPQIYRDDLKAKIEGVSAILCEDGYQHAFVLEYSEPVGRKIVNWIKT</sequence>
<keyword evidence="4" id="KW-1185">Reference proteome</keyword>
<evidence type="ECO:0000256" key="1">
    <source>
        <dbReference type="ARBA" id="ARBA00022801"/>
    </source>
</evidence>
<evidence type="ECO:0000313" key="4">
    <source>
        <dbReference type="Proteomes" id="UP000747542"/>
    </source>
</evidence>
<keyword evidence="2" id="KW-1133">Transmembrane helix</keyword>
<reference evidence="3" key="1">
    <citation type="journal article" date="2021" name="Sci. Adv.">
        <title>The American lobster genome reveals insights on longevity, neural, and immune adaptations.</title>
        <authorList>
            <person name="Polinski J.M."/>
            <person name="Zimin A.V."/>
            <person name="Clark K.F."/>
            <person name="Kohn A.B."/>
            <person name="Sadowski N."/>
            <person name="Timp W."/>
            <person name="Ptitsyn A."/>
            <person name="Khanna P."/>
            <person name="Romanova D.Y."/>
            <person name="Williams P."/>
            <person name="Greenwood S.J."/>
            <person name="Moroz L.L."/>
            <person name="Walt D.R."/>
            <person name="Bodnar A.G."/>
        </authorList>
    </citation>
    <scope>NUCLEOTIDE SEQUENCE</scope>
    <source>
        <strain evidence="3">GMGI-L3</strain>
    </source>
</reference>
<dbReference type="GO" id="GO:0016298">
    <property type="term" value="F:lipase activity"/>
    <property type="evidence" value="ECO:0007669"/>
    <property type="project" value="InterPro"/>
</dbReference>
<dbReference type="PANTHER" id="PTHR13390:SF0">
    <property type="entry name" value="LIPID DROPLET-ASSOCIATED HYDROLASE"/>
    <property type="match status" value="1"/>
</dbReference>
<dbReference type="Pfam" id="PF10230">
    <property type="entry name" value="LIDHydrolase"/>
    <property type="match status" value="1"/>
</dbReference>